<sequence>GTPLSWWVGRTNETHTYWGGSLPDAQKCTCGLEGNCIDSQYYCNCDAGRNEW</sequence>
<gene>
    <name evidence="2" type="ORF">CR201_G0038818</name>
</gene>
<comment type="caution">
    <text evidence="2">The sequence shown here is derived from an EMBL/GenBank/DDBJ whole genome shotgun (WGS) entry which is preliminary data.</text>
</comment>
<evidence type="ECO:0000313" key="1">
    <source>
        <dbReference type="EMBL" id="PNJ26366.1"/>
    </source>
</evidence>
<organism evidence="2">
    <name type="scientific">Pongo abelii</name>
    <name type="common">Sumatran orangutan</name>
    <name type="synonym">Pongo pygmaeus abelii</name>
    <dbReference type="NCBI Taxonomy" id="9601"/>
    <lineage>
        <taxon>Eukaryota</taxon>
        <taxon>Metazoa</taxon>
        <taxon>Chordata</taxon>
        <taxon>Craniata</taxon>
        <taxon>Vertebrata</taxon>
        <taxon>Euteleostomi</taxon>
        <taxon>Mammalia</taxon>
        <taxon>Eutheria</taxon>
        <taxon>Euarchontoglires</taxon>
        <taxon>Primates</taxon>
        <taxon>Haplorrhini</taxon>
        <taxon>Catarrhini</taxon>
        <taxon>Hominidae</taxon>
        <taxon>Pongo</taxon>
    </lineage>
</organism>
<reference evidence="2" key="1">
    <citation type="submission" date="2017-12" db="EMBL/GenBank/DDBJ databases">
        <title>High-resolution comparative analysis of great ape genomes.</title>
        <authorList>
            <person name="Pollen A."/>
            <person name="Hastie A."/>
            <person name="Hormozdiari F."/>
            <person name="Dougherty M."/>
            <person name="Liu R."/>
            <person name="Chaisson M."/>
            <person name="Hoppe E."/>
            <person name="Hill C."/>
            <person name="Pang A."/>
            <person name="Hillier L."/>
            <person name="Baker C."/>
            <person name="Armstrong J."/>
            <person name="Shendure J."/>
            <person name="Paten B."/>
            <person name="Wilson R."/>
            <person name="Chao H."/>
            <person name="Schneider V."/>
            <person name="Ventura M."/>
            <person name="Kronenberg Z."/>
            <person name="Murali S."/>
            <person name="Gordon D."/>
            <person name="Cantsilieris S."/>
            <person name="Munson K."/>
            <person name="Nelson B."/>
            <person name="Raja A."/>
            <person name="Underwood J."/>
            <person name="Diekhans M."/>
            <person name="Fiddes I."/>
            <person name="Haussler D."/>
            <person name="Eichler E."/>
        </authorList>
    </citation>
    <scope>NUCLEOTIDE SEQUENCE [LARGE SCALE GENOMIC DNA]</scope>
    <source>
        <strain evidence="2">Susie</strain>
    </source>
</reference>
<protein>
    <submittedName>
        <fullName evidence="1">CNTNAP3B isoform 3</fullName>
    </submittedName>
    <submittedName>
        <fullName evidence="2">CNTNAP3B isoform 5</fullName>
    </submittedName>
</protein>
<accession>A0A2J8T020</accession>
<proteinExistence type="predicted"/>
<name>A0A2J8T020_PONAB</name>
<evidence type="ECO:0000313" key="2">
    <source>
        <dbReference type="EMBL" id="PNJ26368.1"/>
    </source>
</evidence>
<feature type="non-terminal residue" evidence="2">
    <location>
        <position position="1"/>
    </location>
</feature>
<dbReference type="EMBL" id="NDHI03003533">
    <property type="protein sequence ID" value="PNJ26368.1"/>
    <property type="molecule type" value="Genomic_DNA"/>
</dbReference>
<dbReference type="EMBL" id="NDHI03003533">
    <property type="protein sequence ID" value="PNJ26366.1"/>
    <property type="molecule type" value="Genomic_DNA"/>
</dbReference>
<dbReference type="AlphaFoldDB" id="A0A2J8T020"/>